<evidence type="ECO:0000313" key="2">
    <source>
        <dbReference type="Proteomes" id="UP000008030"/>
    </source>
</evidence>
<gene>
    <name evidence="1" type="primary">ORF111</name>
</gene>
<dbReference type="GeneID" id="4306200"/>
<keyword evidence="2" id="KW-1185">Reference proteome</keyword>
<name>Q0E4Z0_SFAVA</name>
<dbReference type="EMBL" id="AM398843">
    <property type="protein sequence ID" value="CAL44711.1"/>
    <property type="molecule type" value="Genomic_DNA"/>
</dbReference>
<organismHost>
    <name type="scientific">Spodoptera frugiperda</name>
    <name type="common">Fall armyworm</name>
    <dbReference type="NCBI Taxonomy" id="7108"/>
</organismHost>
<dbReference type="KEGG" id="vg:4306200"/>
<reference evidence="1 2" key="1">
    <citation type="journal article" date="2006" name="J. Virol.">
        <title>Genomic sequence of Spodoptera frugiperda Ascovirus 1a, an enveloped, double-stranded DNA insect virus that manipulates apoptosis for viral reproduction.</title>
        <authorList>
            <person name="Bideshi D.K."/>
            <person name="Demattei M.V."/>
            <person name="Rouleux-Bonnin F."/>
            <person name="Stasiak K."/>
            <person name="Tan Y."/>
            <person name="Bigot S."/>
            <person name="Bigot Y."/>
            <person name="Federici B.A."/>
        </authorList>
    </citation>
    <scope>NUCLEOTIDE SEQUENCE [LARGE SCALE GENOMIC DNA]</scope>
    <source>
        <strain evidence="2">SvAV-1a</strain>
    </source>
</reference>
<dbReference type="Proteomes" id="UP000008030">
    <property type="component" value="Segment"/>
</dbReference>
<dbReference type="RefSeq" id="YP_762466.1">
    <property type="nucleotide sequence ID" value="NC_008361.1"/>
</dbReference>
<proteinExistence type="predicted"/>
<accession>Q0E4Z0</accession>
<protein>
    <submittedName>
        <fullName evidence="1">9.3 kDa</fullName>
    </submittedName>
</protein>
<evidence type="ECO:0000313" key="1">
    <source>
        <dbReference type="EMBL" id="CAL44711.1"/>
    </source>
</evidence>
<sequence>MSFSGPGLISHLAASTAARQPPVTVIPLVVDMDIVPCIDAGSGVVAKGLMMIGVVVAAFDEADVAELLLLLLLKLIPDRLLIVLLAWASM</sequence>
<organism evidence="1 2">
    <name type="scientific">Spodoptera frugiperda ascovirus 1a</name>
    <name type="common">SfAV-1a</name>
    <dbReference type="NCBI Taxonomy" id="113370"/>
    <lineage>
        <taxon>Viruses</taxon>
        <taxon>Varidnaviria</taxon>
        <taxon>Bamfordvirae</taxon>
        <taxon>Nucleocytoviricota</taxon>
        <taxon>Megaviricetes</taxon>
        <taxon>Pimascovirales</taxon>
        <taxon>Pimascovirales incertae sedis</taxon>
        <taxon>Ascoviridae</taxon>
        <taxon>Ascovirus</taxon>
        <taxon>Ascovirus sfav1a</taxon>
    </lineage>
</organism>